<organism evidence="2 3">
    <name type="scientific">Nocardiopsis alba (strain ATCC BAA-2165 / BE74)</name>
    <dbReference type="NCBI Taxonomy" id="1205910"/>
    <lineage>
        <taxon>Bacteria</taxon>
        <taxon>Bacillati</taxon>
        <taxon>Actinomycetota</taxon>
        <taxon>Actinomycetes</taxon>
        <taxon>Streptosporangiales</taxon>
        <taxon>Nocardiopsidaceae</taxon>
        <taxon>Nocardiopsis</taxon>
    </lineage>
</organism>
<evidence type="ECO:0000313" key="3">
    <source>
        <dbReference type="Proteomes" id="UP000003779"/>
    </source>
</evidence>
<accession>J7LIP5</accession>
<feature type="region of interest" description="Disordered" evidence="1">
    <location>
        <begin position="60"/>
        <end position="86"/>
    </location>
</feature>
<sequence length="127" mass="13544">MRRLESLTRETVRAFRLDPELPTVLVVAGEEPLARACGLDTAGALATALERATLVAQCGHDPITMPPMPETVPEPEGSTDTSTGPVLTTEDAVKLLASRGTRLGVVELDGEPILRTATPYLIRVVEL</sequence>
<proteinExistence type="predicted"/>
<dbReference type="Proteomes" id="UP000003779">
    <property type="component" value="Chromosome"/>
</dbReference>
<dbReference type="PATRIC" id="fig|1205910.3.peg.2913"/>
<dbReference type="HOGENOM" id="CLU_1968238_0_0_11"/>
<reference evidence="2 3" key="1">
    <citation type="journal article" date="2012" name="J. Bacteriol.">
        <title>Whole-Genome Sequence of Nocardiopsis alba Strain ATCC BAA-2165, Associated with Honeybees.</title>
        <authorList>
            <person name="Qiao J."/>
            <person name="Chen L."/>
            <person name="Li Y."/>
            <person name="Wang J."/>
            <person name="Zhang W."/>
            <person name="Chen S."/>
        </authorList>
    </citation>
    <scope>NUCLEOTIDE SEQUENCE [LARGE SCALE GENOMIC DNA]</scope>
    <source>
        <strain evidence="3">ATCC BAA-2165 / BE74</strain>
    </source>
</reference>
<evidence type="ECO:0000313" key="2">
    <source>
        <dbReference type="EMBL" id="AFR10814.1"/>
    </source>
</evidence>
<protein>
    <submittedName>
        <fullName evidence="2">Uncharacterized protein</fullName>
    </submittedName>
</protein>
<dbReference type="KEGG" id="nal:B005_3086"/>
<dbReference type="STRING" id="1205910.B005_3086"/>
<reference evidence="3" key="2">
    <citation type="submission" date="2012-08" db="EMBL/GenBank/DDBJ databases">
        <title>Whole-genome sequence of Nocardiopsis alba strain ATCC BAA-2165 associated with honeybees.</title>
        <authorList>
            <person name="Qiao J."/>
            <person name="Chen L."/>
            <person name="Li Y."/>
            <person name="Wang J."/>
            <person name="Zhang W."/>
            <person name="Chen S."/>
        </authorList>
    </citation>
    <scope>NUCLEOTIDE SEQUENCE [LARGE SCALE GENOMIC DNA]</scope>
    <source>
        <strain evidence="3">ATCC BAA-2165 / BE74</strain>
    </source>
</reference>
<dbReference type="EMBL" id="CP003788">
    <property type="protein sequence ID" value="AFR10814.1"/>
    <property type="molecule type" value="Genomic_DNA"/>
</dbReference>
<evidence type="ECO:0000256" key="1">
    <source>
        <dbReference type="SAM" id="MobiDB-lite"/>
    </source>
</evidence>
<dbReference type="AlphaFoldDB" id="J7LIP5"/>
<name>J7LIP5_NOCAA</name>
<gene>
    <name evidence="2" type="ordered locus">B005_3086</name>
</gene>